<evidence type="ECO:0000313" key="2">
    <source>
        <dbReference type="Proteomes" id="UP001408356"/>
    </source>
</evidence>
<name>A0ABR2V4L9_9PEZI</name>
<reference evidence="1 2" key="1">
    <citation type="journal article" date="2024" name="J. Plant Pathol.">
        <title>Sequence and assembly of the genome of Seiridium unicorne, isolate CBS 538.82, causal agent of cypress canker disease.</title>
        <authorList>
            <person name="Scali E."/>
            <person name="Rocca G.D."/>
            <person name="Danti R."/>
            <person name="Garbelotto M."/>
            <person name="Barberini S."/>
            <person name="Baroncelli R."/>
            <person name="Emiliani G."/>
        </authorList>
    </citation>
    <scope>NUCLEOTIDE SEQUENCE [LARGE SCALE GENOMIC DNA]</scope>
    <source>
        <strain evidence="1 2">BM-138-508</strain>
    </source>
</reference>
<gene>
    <name evidence="1" type="ORF">SUNI508_05387</name>
</gene>
<proteinExistence type="predicted"/>
<dbReference type="Proteomes" id="UP001408356">
    <property type="component" value="Unassembled WGS sequence"/>
</dbReference>
<sequence>MTELFDASSPRVPDFAVNQSIEAGPSAAYTPERKCGELNAPMSPGMLLAFAEPQLPFLGQ</sequence>
<comment type="caution">
    <text evidence="1">The sequence shown here is derived from an EMBL/GenBank/DDBJ whole genome shotgun (WGS) entry which is preliminary data.</text>
</comment>
<dbReference type="EMBL" id="JARVKF010000157">
    <property type="protein sequence ID" value="KAK9421786.1"/>
    <property type="molecule type" value="Genomic_DNA"/>
</dbReference>
<keyword evidence="2" id="KW-1185">Reference proteome</keyword>
<accession>A0ABR2V4L9</accession>
<protein>
    <submittedName>
        <fullName evidence="1">Uncharacterized protein</fullName>
    </submittedName>
</protein>
<organism evidence="1 2">
    <name type="scientific">Seiridium unicorne</name>
    <dbReference type="NCBI Taxonomy" id="138068"/>
    <lineage>
        <taxon>Eukaryota</taxon>
        <taxon>Fungi</taxon>
        <taxon>Dikarya</taxon>
        <taxon>Ascomycota</taxon>
        <taxon>Pezizomycotina</taxon>
        <taxon>Sordariomycetes</taxon>
        <taxon>Xylariomycetidae</taxon>
        <taxon>Amphisphaeriales</taxon>
        <taxon>Sporocadaceae</taxon>
        <taxon>Seiridium</taxon>
    </lineage>
</organism>
<evidence type="ECO:0000313" key="1">
    <source>
        <dbReference type="EMBL" id="KAK9421786.1"/>
    </source>
</evidence>